<reference evidence="2" key="1">
    <citation type="journal article" date="2019" name="Int. J. Syst. Evol. Microbiol.">
        <title>The Global Catalogue of Microorganisms (GCM) 10K type strain sequencing project: providing services to taxonomists for standard genome sequencing and annotation.</title>
        <authorList>
            <consortium name="The Broad Institute Genomics Platform"/>
            <consortium name="The Broad Institute Genome Sequencing Center for Infectious Disease"/>
            <person name="Wu L."/>
            <person name="Ma J."/>
        </authorList>
    </citation>
    <scope>NUCLEOTIDE SEQUENCE [LARGE SCALE GENOMIC DNA]</scope>
    <source>
        <strain evidence="2">CCM 7132</strain>
    </source>
</reference>
<comment type="caution">
    <text evidence="1">The sequence shown here is derived from an EMBL/GenBank/DDBJ whole genome shotgun (WGS) entry which is preliminary data.</text>
</comment>
<dbReference type="EMBL" id="BMCH01000005">
    <property type="protein sequence ID" value="GGC34080.1"/>
    <property type="molecule type" value="Genomic_DNA"/>
</dbReference>
<accession>A0ABQ1M3H1</accession>
<organism evidence="1 2">
    <name type="scientific">Asaia siamensis</name>
    <dbReference type="NCBI Taxonomy" id="110479"/>
    <lineage>
        <taxon>Bacteria</taxon>
        <taxon>Pseudomonadati</taxon>
        <taxon>Pseudomonadota</taxon>
        <taxon>Alphaproteobacteria</taxon>
        <taxon>Acetobacterales</taxon>
        <taxon>Acetobacteraceae</taxon>
        <taxon>Asaia</taxon>
    </lineage>
</organism>
<dbReference type="Proteomes" id="UP000637769">
    <property type="component" value="Unassembled WGS sequence"/>
</dbReference>
<protein>
    <submittedName>
        <fullName evidence="1">Uncharacterized protein</fullName>
    </submittedName>
</protein>
<evidence type="ECO:0000313" key="2">
    <source>
        <dbReference type="Proteomes" id="UP000637769"/>
    </source>
</evidence>
<sequence length="142" mass="15269">MTAPYSYGSNTWASQYYATLDKPCGYYDLSVFTSLENVPPESDLFALTADQWAARMDGMSVLSKAVVDGVWGDYVTPIPPVPLKTQANDALTWIASQASMASAMGETFTADMKSYVKAVQAIANGTDTTSTALPDRPTDIMS</sequence>
<name>A0ABQ1M3H1_9PROT</name>
<proteinExistence type="predicted"/>
<evidence type="ECO:0000313" key="1">
    <source>
        <dbReference type="EMBL" id="GGC34080.1"/>
    </source>
</evidence>
<dbReference type="RefSeq" id="WP_188426602.1">
    <property type="nucleotide sequence ID" value="NZ_BMCH01000005.1"/>
</dbReference>
<keyword evidence="2" id="KW-1185">Reference proteome</keyword>
<gene>
    <name evidence="1" type="ORF">GCM10007207_19530</name>
</gene>